<keyword evidence="2" id="KW-0479">Metal-binding</keyword>
<dbReference type="InterPro" id="IPR001510">
    <property type="entry name" value="Znf_PARP"/>
</dbReference>
<evidence type="ECO:0000256" key="6">
    <source>
        <dbReference type="SAM" id="MobiDB-lite"/>
    </source>
</evidence>
<proteinExistence type="predicted"/>
<dbReference type="OrthoDB" id="429950at2759"/>
<evidence type="ECO:0000259" key="7">
    <source>
        <dbReference type="PROSITE" id="PS50064"/>
    </source>
</evidence>
<dbReference type="Gene3D" id="3.30.1740.10">
    <property type="entry name" value="Zinc finger, PARP-type"/>
    <property type="match status" value="1"/>
</dbReference>
<dbReference type="OMA" id="NYHEENT"/>
<dbReference type="SUPFAM" id="SSF57716">
    <property type="entry name" value="Glucocorticoid receptor-like (DNA-binding domain)"/>
    <property type="match status" value="1"/>
</dbReference>
<evidence type="ECO:0000256" key="2">
    <source>
        <dbReference type="ARBA" id="ARBA00022723"/>
    </source>
</evidence>
<dbReference type="EMBL" id="CM001198">
    <property type="protein sequence ID" value="EGP89615.1"/>
    <property type="molecule type" value="Genomic_DNA"/>
</dbReference>
<feature type="non-terminal residue" evidence="8">
    <location>
        <position position="1"/>
    </location>
</feature>
<comment type="subcellular location">
    <subcellularLocation>
        <location evidence="1">Nucleus</location>
    </subcellularLocation>
</comment>
<dbReference type="Proteomes" id="UP000008062">
    <property type="component" value="Chromosome 3"/>
</dbReference>
<dbReference type="STRING" id="336722.F9X608"/>
<evidence type="ECO:0000256" key="4">
    <source>
        <dbReference type="ARBA" id="ARBA00022833"/>
    </source>
</evidence>
<dbReference type="PROSITE" id="PS50064">
    <property type="entry name" value="ZF_PARP_2"/>
    <property type="match status" value="1"/>
</dbReference>
<dbReference type="eggNOG" id="ENOG502S59M">
    <property type="taxonomic scope" value="Eukaryota"/>
</dbReference>
<evidence type="ECO:0000313" key="8">
    <source>
        <dbReference type="EMBL" id="EGP89615.1"/>
    </source>
</evidence>
<dbReference type="SMART" id="SM01336">
    <property type="entry name" value="zf-PARP"/>
    <property type="match status" value="1"/>
</dbReference>
<reference evidence="8 9" key="1">
    <citation type="journal article" date="2011" name="PLoS Genet.">
        <title>Finished genome of the fungal wheat pathogen Mycosphaerella graminicola reveals dispensome structure, chromosome plasticity, and stealth pathogenesis.</title>
        <authorList>
            <person name="Goodwin S.B."/>
            <person name="Ben M'barek S."/>
            <person name="Dhillon B."/>
            <person name="Wittenberg A.H.J."/>
            <person name="Crane C.F."/>
            <person name="Hane J.K."/>
            <person name="Foster A.J."/>
            <person name="Van der Lee T.A.J."/>
            <person name="Grimwood J."/>
            <person name="Aerts A."/>
            <person name="Antoniw J."/>
            <person name="Bailey A."/>
            <person name="Bluhm B."/>
            <person name="Bowler J."/>
            <person name="Bristow J."/>
            <person name="van der Burgt A."/>
            <person name="Canto-Canche B."/>
            <person name="Churchill A.C.L."/>
            <person name="Conde-Ferraez L."/>
            <person name="Cools H.J."/>
            <person name="Coutinho P.M."/>
            <person name="Csukai M."/>
            <person name="Dehal P."/>
            <person name="De Wit P."/>
            <person name="Donzelli B."/>
            <person name="van de Geest H.C."/>
            <person name="van Ham R.C.H.J."/>
            <person name="Hammond-Kosack K.E."/>
            <person name="Henrissat B."/>
            <person name="Kilian A."/>
            <person name="Kobayashi A.K."/>
            <person name="Koopmann E."/>
            <person name="Kourmpetis Y."/>
            <person name="Kuzniar A."/>
            <person name="Lindquist E."/>
            <person name="Lombard V."/>
            <person name="Maliepaard C."/>
            <person name="Martins N."/>
            <person name="Mehrabi R."/>
            <person name="Nap J.P.H."/>
            <person name="Ponomarenko A."/>
            <person name="Rudd J.J."/>
            <person name="Salamov A."/>
            <person name="Schmutz J."/>
            <person name="Schouten H.J."/>
            <person name="Shapiro H."/>
            <person name="Stergiopoulos I."/>
            <person name="Torriani S.F.F."/>
            <person name="Tu H."/>
            <person name="de Vries R.P."/>
            <person name="Waalwijk C."/>
            <person name="Ware S.B."/>
            <person name="Wiebenga A."/>
            <person name="Zwiers L.-H."/>
            <person name="Oliver R.P."/>
            <person name="Grigoriev I.V."/>
            <person name="Kema G.H.J."/>
        </authorList>
    </citation>
    <scope>NUCLEOTIDE SEQUENCE [LARGE SCALE GENOMIC DNA]</scope>
    <source>
        <strain evidence="9">CBS 115943 / IPO323</strain>
    </source>
</reference>
<dbReference type="GeneID" id="13403991"/>
<keyword evidence="3" id="KW-0863">Zinc-finger</keyword>
<dbReference type="AlphaFoldDB" id="F9X608"/>
<dbReference type="InterPro" id="IPR036957">
    <property type="entry name" value="Znf_PARP_sf"/>
</dbReference>
<keyword evidence="4" id="KW-0862">Zinc</keyword>
<feature type="domain" description="PARP-type" evidence="7">
    <location>
        <begin position="5"/>
        <end position="97"/>
    </location>
</feature>
<organism evidence="8 9">
    <name type="scientific">Zymoseptoria tritici (strain CBS 115943 / IPO323)</name>
    <name type="common">Speckled leaf blotch fungus</name>
    <name type="synonym">Septoria tritici</name>
    <dbReference type="NCBI Taxonomy" id="336722"/>
    <lineage>
        <taxon>Eukaryota</taxon>
        <taxon>Fungi</taxon>
        <taxon>Dikarya</taxon>
        <taxon>Ascomycota</taxon>
        <taxon>Pezizomycotina</taxon>
        <taxon>Dothideomycetes</taxon>
        <taxon>Dothideomycetidae</taxon>
        <taxon>Mycosphaerellales</taxon>
        <taxon>Mycosphaerellaceae</taxon>
        <taxon>Zymoseptoria</taxon>
    </lineage>
</organism>
<dbReference type="GO" id="GO:0005634">
    <property type="term" value="C:nucleus"/>
    <property type="evidence" value="ECO:0007669"/>
    <property type="project" value="UniProtKB-SubCell"/>
</dbReference>
<keyword evidence="9" id="KW-1185">Reference proteome</keyword>
<dbReference type="KEGG" id="ztr:MYCGRDRAFT_103551"/>
<evidence type="ECO:0000313" key="9">
    <source>
        <dbReference type="Proteomes" id="UP000008062"/>
    </source>
</evidence>
<feature type="compositionally biased region" description="Acidic residues" evidence="6">
    <location>
        <begin position="135"/>
        <end position="144"/>
    </location>
</feature>
<evidence type="ECO:0000256" key="3">
    <source>
        <dbReference type="ARBA" id="ARBA00022771"/>
    </source>
</evidence>
<dbReference type="RefSeq" id="XP_003854639.1">
    <property type="nucleotide sequence ID" value="XM_003854591.1"/>
</dbReference>
<feature type="region of interest" description="Disordered" evidence="6">
    <location>
        <begin position="95"/>
        <end position="144"/>
    </location>
</feature>
<name>F9X608_ZYMTI</name>
<dbReference type="InParanoid" id="F9X608"/>
<evidence type="ECO:0000256" key="5">
    <source>
        <dbReference type="ARBA" id="ARBA00023242"/>
    </source>
</evidence>
<keyword evidence="5" id="KW-0539">Nucleus</keyword>
<dbReference type="GO" id="GO:0008270">
    <property type="term" value="F:zinc ion binding"/>
    <property type="evidence" value="ECO:0007669"/>
    <property type="project" value="UniProtKB-KW"/>
</dbReference>
<sequence length="144" mass="16446">MSGAYRVELATSNRAGCAVKYCQDNNLKIKKGELRQGVTVQFKEHTTWKWRHWGCVTPSVIHNWKITSGGDMELVDGYDELPAPLQEKVERAFEQGHVDDDDWTGDVEMNRYDPQKPNQGMRMTKAMKKAKGGDSDDDEEEPKK</sequence>
<protein>
    <recommendedName>
        <fullName evidence="7">PARP-type domain-containing protein</fullName>
    </recommendedName>
</protein>
<gene>
    <name evidence="8" type="ORF">MYCGRDRAFT_103551</name>
</gene>
<accession>F9X608</accession>
<dbReference type="HOGENOM" id="CLU_150769_0_0_1"/>
<evidence type="ECO:0000256" key="1">
    <source>
        <dbReference type="ARBA" id="ARBA00004123"/>
    </source>
</evidence>
<dbReference type="GO" id="GO:0003677">
    <property type="term" value="F:DNA binding"/>
    <property type="evidence" value="ECO:0007669"/>
    <property type="project" value="InterPro"/>
</dbReference>
<dbReference type="Pfam" id="PF00645">
    <property type="entry name" value="zf-PARP"/>
    <property type="match status" value="1"/>
</dbReference>